<sequence>MSDRFFYDREIFAGIFPTTSPPPPKKLCASLPTGTMQGGARDFYKKSLSELRRSHSKTKRIDSSTKRNP</sequence>
<evidence type="ECO:0000313" key="3">
    <source>
        <dbReference type="Proteomes" id="UP000266669"/>
    </source>
</evidence>
<dbReference type="AlphaFoldDB" id="A0A8B3CME1"/>
<gene>
    <name evidence="2" type="ORF">DLM78_17510</name>
</gene>
<organism evidence="2 3">
    <name type="scientific">Leptospira stimsonii</name>
    <dbReference type="NCBI Taxonomy" id="2202203"/>
    <lineage>
        <taxon>Bacteria</taxon>
        <taxon>Pseudomonadati</taxon>
        <taxon>Spirochaetota</taxon>
        <taxon>Spirochaetia</taxon>
        <taxon>Leptospirales</taxon>
        <taxon>Leptospiraceae</taxon>
        <taxon>Leptospira</taxon>
    </lineage>
</organism>
<comment type="caution">
    <text evidence="2">The sequence shown here is derived from an EMBL/GenBank/DDBJ whole genome shotgun (WGS) entry which is preliminary data.</text>
</comment>
<evidence type="ECO:0000256" key="1">
    <source>
        <dbReference type="SAM" id="MobiDB-lite"/>
    </source>
</evidence>
<name>A0A8B3CME1_9LEPT</name>
<dbReference type="EMBL" id="QHCS01000005">
    <property type="protein sequence ID" value="RHX84516.1"/>
    <property type="molecule type" value="Genomic_DNA"/>
</dbReference>
<feature type="region of interest" description="Disordered" evidence="1">
    <location>
        <begin position="50"/>
        <end position="69"/>
    </location>
</feature>
<accession>A0A8B3CME1</accession>
<proteinExistence type="predicted"/>
<dbReference type="Proteomes" id="UP000266669">
    <property type="component" value="Unassembled WGS sequence"/>
</dbReference>
<evidence type="ECO:0000313" key="2">
    <source>
        <dbReference type="EMBL" id="RHX84516.1"/>
    </source>
</evidence>
<protein>
    <submittedName>
        <fullName evidence="2">Uncharacterized protein</fullName>
    </submittedName>
</protein>
<reference evidence="3" key="1">
    <citation type="submission" date="2018-05" db="EMBL/GenBank/DDBJ databases">
        <title>Leptospira yasudae sp. nov. and Leptospira stimsonii sp. nov., two pathogenic species of the genus Leptospira isolated from environmental sources.</title>
        <authorList>
            <person name="Casanovas-Massana A."/>
            <person name="Hamond C."/>
            <person name="Santos L.A."/>
            <person name="Hacker K.P."/>
            <person name="Balassiano I."/>
            <person name="Medeiros M.A."/>
            <person name="Reis M.G."/>
            <person name="Ko A.I."/>
            <person name="Wunder E.A."/>
        </authorList>
    </citation>
    <scope>NUCLEOTIDE SEQUENCE [LARGE SCALE GENOMIC DNA]</scope>
    <source>
        <strain evidence="3">AMB6-RJ</strain>
    </source>
</reference>